<dbReference type="InParanoid" id="A0A1Y1YZR6"/>
<accession>A0A1Y1YZR6</accession>
<dbReference type="Gene3D" id="3.40.50.10470">
    <property type="entry name" value="Translation initiation factor eif-2b, domain 2"/>
    <property type="match status" value="1"/>
</dbReference>
<feature type="domain" description="Nudix hydrolase" evidence="3">
    <location>
        <begin position="1"/>
        <end position="127"/>
    </location>
</feature>
<comment type="caution">
    <text evidence="4">The sequence shown here is derived from an EMBL/GenBank/DDBJ whole genome shotgun (WGS) entry which is preliminary data.</text>
</comment>
<dbReference type="Proteomes" id="UP000193498">
    <property type="component" value="Unassembled WGS sequence"/>
</dbReference>
<dbReference type="GO" id="GO:0019509">
    <property type="term" value="P:L-methionine salvage from methylthioadenosine"/>
    <property type="evidence" value="ECO:0007669"/>
    <property type="project" value="TreeGrafter"/>
</dbReference>
<evidence type="ECO:0000256" key="1">
    <source>
        <dbReference type="ARBA" id="ARBA00007251"/>
    </source>
</evidence>
<evidence type="ECO:0000256" key="2">
    <source>
        <dbReference type="RuleBase" id="RU003814"/>
    </source>
</evidence>
<keyword evidence="4" id="KW-0808">Transferase</keyword>
<dbReference type="GO" id="GO:0046523">
    <property type="term" value="F:S-methyl-5-thioribose-1-phosphate isomerase activity"/>
    <property type="evidence" value="ECO:0007669"/>
    <property type="project" value="TreeGrafter"/>
</dbReference>
<dbReference type="Pfam" id="PF01008">
    <property type="entry name" value="IF-2B"/>
    <property type="match status" value="1"/>
</dbReference>
<comment type="similarity">
    <text evidence="1 2">Belongs to the eIF-2B alpha/beta/delta subunits family.</text>
</comment>
<dbReference type="InterPro" id="IPR000086">
    <property type="entry name" value="NUDIX_hydrolase_dom"/>
</dbReference>
<dbReference type="GO" id="GO:0016740">
    <property type="term" value="F:transferase activity"/>
    <property type="evidence" value="ECO:0007669"/>
    <property type="project" value="UniProtKB-KW"/>
</dbReference>
<dbReference type="InterPro" id="IPR015797">
    <property type="entry name" value="NUDIX_hydrolase-like_dom_sf"/>
</dbReference>
<dbReference type="AlphaFoldDB" id="A0A1Y1YZR6"/>
<dbReference type="InterPro" id="IPR037171">
    <property type="entry name" value="NagB/RpiA_transferase-like"/>
</dbReference>
<evidence type="ECO:0000313" key="4">
    <source>
        <dbReference type="EMBL" id="ORY03354.1"/>
    </source>
</evidence>
<dbReference type="InterPro" id="IPR000649">
    <property type="entry name" value="IF-2B-related"/>
</dbReference>
<organism evidence="4 5">
    <name type="scientific">Basidiobolus meristosporus CBS 931.73</name>
    <dbReference type="NCBI Taxonomy" id="1314790"/>
    <lineage>
        <taxon>Eukaryota</taxon>
        <taxon>Fungi</taxon>
        <taxon>Fungi incertae sedis</taxon>
        <taxon>Zoopagomycota</taxon>
        <taxon>Entomophthoromycotina</taxon>
        <taxon>Basidiobolomycetes</taxon>
        <taxon>Basidiobolales</taxon>
        <taxon>Basidiobolaceae</taxon>
        <taxon>Basidiobolus</taxon>
    </lineage>
</organism>
<name>A0A1Y1YZR6_9FUNG</name>
<dbReference type="PANTHER" id="PTHR43475:SF3">
    <property type="entry name" value="TRANSLATION INITIATION FACTOR EIF-2B SUBUNIT FAMILY PROTEIN (AFU_ORTHOLOGUE AFUA_2G14290)"/>
    <property type="match status" value="1"/>
</dbReference>
<reference evidence="4 5" key="1">
    <citation type="submission" date="2016-07" db="EMBL/GenBank/DDBJ databases">
        <title>Pervasive Adenine N6-methylation of Active Genes in Fungi.</title>
        <authorList>
            <consortium name="DOE Joint Genome Institute"/>
            <person name="Mondo S.J."/>
            <person name="Dannebaum R.O."/>
            <person name="Kuo R.C."/>
            <person name="Labutti K."/>
            <person name="Haridas S."/>
            <person name="Kuo A."/>
            <person name="Salamov A."/>
            <person name="Ahrendt S.R."/>
            <person name="Lipzen A."/>
            <person name="Sullivan W."/>
            <person name="Andreopoulos W.B."/>
            <person name="Clum A."/>
            <person name="Lindquist E."/>
            <person name="Daum C."/>
            <person name="Ramamoorthy G.K."/>
            <person name="Gryganskyi A."/>
            <person name="Culley D."/>
            <person name="Magnuson J.K."/>
            <person name="James T.Y."/>
            <person name="O'Malley M.A."/>
            <person name="Stajich J.E."/>
            <person name="Spatafora J.W."/>
            <person name="Visel A."/>
            <person name="Grigoriev I.V."/>
        </authorList>
    </citation>
    <scope>NUCLEOTIDE SEQUENCE [LARGE SCALE GENOMIC DNA]</scope>
    <source>
        <strain evidence="4 5">CBS 931.73</strain>
    </source>
</reference>
<dbReference type="InterPro" id="IPR042529">
    <property type="entry name" value="IF_2B-like_C"/>
</dbReference>
<protein>
    <submittedName>
        <fullName evidence="4">Nagb/rpia/CoA transferase-like protein</fullName>
    </submittedName>
</protein>
<evidence type="ECO:0000259" key="3">
    <source>
        <dbReference type="PROSITE" id="PS51462"/>
    </source>
</evidence>
<evidence type="ECO:0000313" key="5">
    <source>
        <dbReference type="Proteomes" id="UP000193498"/>
    </source>
</evidence>
<dbReference type="SUPFAM" id="SSF100950">
    <property type="entry name" value="NagB/RpiA/CoA transferase-like"/>
    <property type="match status" value="1"/>
</dbReference>
<dbReference type="PROSITE" id="PS51462">
    <property type="entry name" value="NUDIX"/>
    <property type="match status" value="1"/>
</dbReference>
<keyword evidence="5" id="KW-1185">Reference proteome</keyword>
<gene>
    <name evidence="4" type="ORF">K493DRAFT_297466</name>
</gene>
<dbReference type="EMBL" id="MCFE01000047">
    <property type="protein sequence ID" value="ORY03354.1"/>
    <property type="molecule type" value="Genomic_DNA"/>
</dbReference>
<dbReference type="SUPFAM" id="SSF55811">
    <property type="entry name" value="Nudix"/>
    <property type="match status" value="1"/>
</dbReference>
<sequence length="482" mass="54386">MKKRQVVTSFIVVDSFAFVRNHWAGVSGSIEEQDKNPLERALTEIKEELALNRDSVALIRPGKPLTFLSKELETEWTVFPFLFRLLVEPNQIQLDFEHVDKKWIKVEELSTFETVPNLREALERVYLPEFVHKGLIDMSNDRNSGAQQLADKALEVVRQLVVSKALRGDNISIEGYLEKIRIIGWHLVKIRPSMQAAISSTLSVVYNTISQATKEGDISLDIFEKQVSESITTFRRESRESLHKLNVQFLATLFSPLFAEASDDSKAQHYSIMTISYSSTVFGVFCMLCHQVLIAPIDHKLDIYIMESRPLNEGSLGLAAKLDDFLAPSANNPKASARIRIQVITDASCAYFMPKMTHVLLGADHISGVDGSVVNKIGSLNLALAAKHFDKKVHVVSRLDKVYGVEEEEVEENEPVEVFVSYGGGFEKCLARKRVEVRNIYFDKVTPDLIDGYITENGHLLLEDIQSFWGDRQKLVTALLDL</sequence>
<dbReference type="PANTHER" id="PTHR43475">
    <property type="entry name" value="METHYLTHIORIBOSE-1-PHOSPHATE ISOMERASE"/>
    <property type="match status" value="1"/>
</dbReference>
<dbReference type="OrthoDB" id="206213at2759"/>
<dbReference type="Gene3D" id="3.90.79.10">
    <property type="entry name" value="Nucleoside Triphosphate Pyrophosphohydrolase"/>
    <property type="match status" value="1"/>
</dbReference>
<proteinExistence type="inferred from homology"/>
<dbReference type="STRING" id="1314790.A0A1Y1YZR6"/>